<organism evidence="1 2">
    <name type="scientific">Pochonia chlamydosporia 170</name>
    <dbReference type="NCBI Taxonomy" id="1380566"/>
    <lineage>
        <taxon>Eukaryota</taxon>
        <taxon>Fungi</taxon>
        <taxon>Dikarya</taxon>
        <taxon>Ascomycota</taxon>
        <taxon>Pezizomycotina</taxon>
        <taxon>Sordariomycetes</taxon>
        <taxon>Hypocreomycetidae</taxon>
        <taxon>Hypocreales</taxon>
        <taxon>Clavicipitaceae</taxon>
        <taxon>Pochonia</taxon>
    </lineage>
</organism>
<comment type="caution">
    <text evidence="1">The sequence shown here is derived from an EMBL/GenBank/DDBJ whole genome shotgun (WGS) entry which is preliminary data.</text>
</comment>
<proteinExistence type="predicted"/>
<gene>
    <name evidence="1" type="ORF">VFPPC_15724</name>
</gene>
<dbReference type="GeneID" id="28857471"/>
<dbReference type="Proteomes" id="UP000078397">
    <property type="component" value="Unassembled WGS sequence"/>
</dbReference>
<dbReference type="AlphaFoldDB" id="A0A179FQ26"/>
<name>A0A179FQ26_METCM</name>
<dbReference type="RefSeq" id="XP_018144576.1">
    <property type="nucleotide sequence ID" value="XM_018293477.1"/>
</dbReference>
<protein>
    <submittedName>
        <fullName evidence="1">Uncharacterized protein</fullName>
    </submittedName>
</protein>
<accession>A0A179FQ26</accession>
<evidence type="ECO:0000313" key="2">
    <source>
        <dbReference type="Proteomes" id="UP000078397"/>
    </source>
</evidence>
<reference evidence="1 2" key="1">
    <citation type="journal article" date="2016" name="PLoS Pathog.">
        <title>Biosynthesis of antibiotic leucinostatins in bio-control fungus Purpureocillium lilacinum and their inhibition on phytophthora revealed by genome mining.</title>
        <authorList>
            <person name="Wang G."/>
            <person name="Liu Z."/>
            <person name="Lin R."/>
            <person name="Li E."/>
            <person name="Mao Z."/>
            <person name="Ling J."/>
            <person name="Yang Y."/>
            <person name="Yin W.B."/>
            <person name="Xie B."/>
        </authorList>
    </citation>
    <scope>NUCLEOTIDE SEQUENCE [LARGE SCALE GENOMIC DNA]</scope>
    <source>
        <strain evidence="1">170</strain>
    </source>
</reference>
<evidence type="ECO:0000313" key="1">
    <source>
        <dbReference type="EMBL" id="OAQ67726.1"/>
    </source>
</evidence>
<keyword evidence="2" id="KW-1185">Reference proteome</keyword>
<dbReference type="KEGG" id="pchm:VFPPC_15724"/>
<sequence>MVFDNDDRESGIEVRSTVSSIGRHDPKCIATSFYLCIMHGKSVESEVVITSDGSQQVQRMGPIQDANDRYNSTRRSALKNINPESRPVGVSKTDAGYIVNEVWTPGSNIEANHTVKLQINYSTLRAVRTIAGDAFLTIGKCRRQARNTSVSQSLWFR</sequence>
<dbReference type="EMBL" id="LSBJ02000003">
    <property type="protein sequence ID" value="OAQ67726.1"/>
    <property type="molecule type" value="Genomic_DNA"/>
</dbReference>